<reference evidence="1" key="2">
    <citation type="submission" date="2020-07" db="EMBL/GenBank/DDBJ databases">
        <authorList>
            <person name="Vera ALvarez R."/>
            <person name="Arias-Moreno D.M."/>
            <person name="Jimenez-Jacinto V."/>
            <person name="Jimenez-Bremont J.F."/>
            <person name="Swaminathan K."/>
            <person name="Moose S.P."/>
            <person name="Guerrero-Gonzalez M.L."/>
            <person name="Marino-Ramirez L."/>
            <person name="Landsman D."/>
            <person name="Rodriguez-Kessler M."/>
            <person name="Delgado-Sanchez P."/>
        </authorList>
    </citation>
    <scope>NUCLEOTIDE SEQUENCE</scope>
    <source>
        <tissue evidence="1">Cladode</tissue>
    </source>
</reference>
<name>A0A7C9AGH0_OPUST</name>
<proteinExistence type="predicted"/>
<dbReference type="EMBL" id="GISG01226099">
    <property type="protein sequence ID" value="MBA4665075.1"/>
    <property type="molecule type" value="Transcribed_RNA"/>
</dbReference>
<dbReference type="AlphaFoldDB" id="A0A7C9AGH0"/>
<reference evidence="1" key="1">
    <citation type="journal article" date="2013" name="J. Plant Res.">
        <title>Effect of fungi and light on seed germination of three Opuntia species from semiarid lands of central Mexico.</title>
        <authorList>
            <person name="Delgado-Sanchez P."/>
            <person name="Jimenez-Bremont J.F."/>
            <person name="Guerrero-Gonzalez Mde L."/>
            <person name="Flores J."/>
        </authorList>
    </citation>
    <scope>NUCLEOTIDE SEQUENCE</scope>
    <source>
        <tissue evidence="1">Cladode</tissue>
    </source>
</reference>
<accession>A0A7C9AGH0</accession>
<protein>
    <submittedName>
        <fullName evidence="1">Uncharacterized protein</fullName>
    </submittedName>
</protein>
<sequence length="103" mass="11311">MNSRKIRITRPLINLLTGHHSVRSLTTNLTQPPLPGPTSLTGSKLLAPVNPAHLLCVCTILFQQQNSPEPKLQKNLQKAEFSLDQEFFLQVMVAVAGILCALV</sequence>
<organism evidence="1">
    <name type="scientific">Opuntia streptacantha</name>
    <name type="common">Prickly pear cactus</name>
    <name type="synonym">Opuntia cardona</name>
    <dbReference type="NCBI Taxonomy" id="393608"/>
    <lineage>
        <taxon>Eukaryota</taxon>
        <taxon>Viridiplantae</taxon>
        <taxon>Streptophyta</taxon>
        <taxon>Embryophyta</taxon>
        <taxon>Tracheophyta</taxon>
        <taxon>Spermatophyta</taxon>
        <taxon>Magnoliopsida</taxon>
        <taxon>eudicotyledons</taxon>
        <taxon>Gunneridae</taxon>
        <taxon>Pentapetalae</taxon>
        <taxon>Caryophyllales</taxon>
        <taxon>Cactineae</taxon>
        <taxon>Cactaceae</taxon>
        <taxon>Opuntioideae</taxon>
        <taxon>Opuntia</taxon>
    </lineage>
</organism>
<evidence type="ECO:0000313" key="1">
    <source>
        <dbReference type="EMBL" id="MBA4665075.1"/>
    </source>
</evidence>